<dbReference type="Pfam" id="PF00168">
    <property type="entry name" value="C2"/>
    <property type="match status" value="1"/>
</dbReference>
<dbReference type="GO" id="GO:0016020">
    <property type="term" value="C:membrane"/>
    <property type="evidence" value="ECO:0007669"/>
    <property type="project" value="TreeGrafter"/>
</dbReference>
<name>A0A1V9YWP2_9STRA</name>
<keyword evidence="2" id="KW-0106">Calcium</keyword>
<proteinExistence type="predicted"/>
<accession>A0A1V9YWP2</accession>
<dbReference type="OrthoDB" id="270970at2759"/>
<dbReference type="PROSITE" id="PS50004">
    <property type="entry name" value="C2"/>
    <property type="match status" value="1"/>
</dbReference>
<dbReference type="InterPro" id="IPR000008">
    <property type="entry name" value="C2_dom"/>
</dbReference>
<protein>
    <recommendedName>
        <fullName evidence="3">C2 domain-containing protein</fullName>
    </recommendedName>
</protein>
<dbReference type="PANTHER" id="PTHR45911:SF4">
    <property type="entry name" value="MULTIPLE C2 AND TRANSMEMBRANE DOMAIN-CONTAINING PROTEIN"/>
    <property type="match status" value="1"/>
</dbReference>
<feature type="domain" description="C2" evidence="3">
    <location>
        <begin position="1"/>
        <end position="109"/>
    </location>
</feature>
<comment type="caution">
    <text evidence="4">The sequence shown here is derived from an EMBL/GenBank/DDBJ whole genome shotgun (WGS) entry which is preliminary data.</text>
</comment>
<dbReference type="InterPro" id="IPR035892">
    <property type="entry name" value="C2_domain_sf"/>
</dbReference>
<evidence type="ECO:0000313" key="5">
    <source>
        <dbReference type="Proteomes" id="UP000243217"/>
    </source>
</evidence>
<evidence type="ECO:0000313" key="4">
    <source>
        <dbReference type="EMBL" id="OQR90067.1"/>
    </source>
</evidence>
<evidence type="ECO:0000256" key="1">
    <source>
        <dbReference type="ARBA" id="ARBA00022723"/>
    </source>
</evidence>
<dbReference type="STRING" id="74557.A0A1V9YWP2"/>
<evidence type="ECO:0000256" key="2">
    <source>
        <dbReference type="ARBA" id="ARBA00022837"/>
    </source>
</evidence>
<dbReference type="CDD" id="cd00030">
    <property type="entry name" value="C2"/>
    <property type="match status" value="1"/>
</dbReference>
<dbReference type="GO" id="GO:0005509">
    <property type="term" value="F:calcium ion binding"/>
    <property type="evidence" value="ECO:0007669"/>
    <property type="project" value="TreeGrafter"/>
</dbReference>
<organism evidence="4 5">
    <name type="scientific">Thraustotheca clavata</name>
    <dbReference type="NCBI Taxonomy" id="74557"/>
    <lineage>
        <taxon>Eukaryota</taxon>
        <taxon>Sar</taxon>
        <taxon>Stramenopiles</taxon>
        <taxon>Oomycota</taxon>
        <taxon>Saprolegniomycetes</taxon>
        <taxon>Saprolegniales</taxon>
        <taxon>Achlyaceae</taxon>
        <taxon>Thraustotheca</taxon>
    </lineage>
</organism>
<dbReference type="AlphaFoldDB" id="A0A1V9YWP2"/>
<dbReference type="SMART" id="SM00239">
    <property type="entry name" value="C2"/>
    <property type="match status" value="1"/>
</dbReference>
<gene>
    <name evidence="4" type="ORF">THRCLA_09442</name>
</gene>
<dbReference type="SUPFAM" id="SSF49562">
    <property type="entry name" value="C2 domain (Calcium/lipid-binding domain, CaLB)"/>
    <property type="match status" value="1"/>
</dbReference>
<evidence type="ECO:0000259" key="3">
    <source>
        <dbReference type="PROSITE" id="PS50004"/>
    </source>
</evidence>
<dbReference type="Proteomes" id="UP000243217">
    <property type="component" value="Unassembled WGS sequence"/>
</dbReference>
<sequence>MPLVHRATNLRSADWNGYSDPYVIITAFNLVGVQTRYEIGNYKMIKTEIQYKTLNPVWDFSVILPHITPSTILCFTVVDYDFGTNPDFLGQTTLSMDLIVESTDLELQLGPLVHTPLYADGSPMSFGDRDTPGQGSLAITLGPLSCMASGALHVQPPSPLARSGWFSSTPTVLEMYGLMDDEKRNLVLYSAKDLAACSPTFTVPLEATTRILEEEEDWNINVHVRDGDPWRLSVDATDSEREKLHRRWIKALSRVTHRPILIQRAPSQYEFKFVTELIALNVEELISFRWPHHYYAIMSVFALLCSLLNSPLPMRVSFLIAASSLAIVNADADCTMLTIAAKTSKDGSCDGSLGTHNWPINVEATYCHGWSQVDGDGKVTSYSANNIKCDVQINKFTFTQYEGVTDCSGSAKDDDLFSQTCAVNPQKIYTQAMDFTCCDQRSSSFGNCNTGLPNITYPAGLNMTNVTIYQNGEVCLPAANITKIPTQKPTKVPKTPTITTPTPLESAAVATTVPVATSSGNLITIGTSVAFLQFAMQVLLVLFSVFICRVYAQVDCSETTVSSKSSYDTTCDGSLATHVWPVGVDSTYCHGWSAQDSSGKVQKYSAINLRCNHDSTAFLYTLHNGVNDCSASGLKVVEMNFSTTCAATGGSNVFQIAVDLSCCDQRSAAFANCNKGQPEVTWPSTDTFTKMTIYKNGQVCEAKKNSTTKVPVKEDTQVKINSTTASPTTAAPVSGGNALNLLSSVLVVLSLLALN</sequence>
<keyword evidence="1" id="KW-0479">Metal-binding</keyword>
<keyword evidence="5" id="KW-1185">Reference proteome</keyword>
<dbReference type="PANTHER" id="PTHR45911">
    <property type="entry name" value="C2 DOMAIN-CONTAINING PROTEIN"/>
    <property type="match status" value="1"/>
</dbReference>
<dbReference type="Gene3D" id="2.60.40.150">
    <property type="entry name" value="C2 domain"/>
    <property type="match status" value="1"/>
</dbReference>
<reference evidence="4 5" key="1">
    <citation type="journal article" date="2014" name="Genome Biol. Evol.">
        <title>The secreted proteins of Achlya hypogyna and Thraustotheca clavata identify the ancestral oomycete secretome and reveal gene acquisitions by horizontal gene transfer.</title>
        <authorList>
            <person name="Misner I."/>
            <person name="Blouin N."/>
            <person name="Leonard G."/>
            <person name="Richards T.A."/>
            <person name="Lane C.E."/>
        </authorList>
    </citation>
    <scope>NUCLEOTIDE SEQUENCE [LARGE SCALE GENOMIC DNA]</scope>
    <source>
        <strain evidence="4 5">ATCC 34112</strain>
    </source>
</reference>
<dbReference type="EMBL" id="JNBS01002598">
    <property type="protein sequence ID" value="OQR90067.1"/>
    <property type="molecule type" value="Genomic_DNA"/>
</dbReference>